<accession>A0A348HI11</accession>
<dbReference type="Gene3D" id="1.10.10.10">
    <property type="entry name" value="Winged helix-like DNA-binding domain superfamily/Winged helix DNA-binding domain"/>
    <property type="match status" value="1"/>
</dbReference>
<feature type="domain" description="HTH gntR-type" evidence="6">
    <location>
        <begin position="14"/>
        <end position="82"/>
    </location>
</feature>
<dbReference type="InterPro" id="IPR036388">
    <property type="entry name" value="WH-like_DNA-bd_sf"/>
</dbReference>
<keyword evidence="2" id="KW-0663">Pyridoxal phosphate</keyword>
<dbReference type="AlphaFoldDB" id="A0A348HI11"/>
<dbReference type="GO" id="GO:0003700">
    <property type="term" value="F:DNA-binding transcription factor activity"/>
    <property type="evidence" value="ECO:0007669"/>
    <property type="project" value="InterPro"/>
</dbReference>
<keyword evidence="4" id="KW-0238">DNA-binding</keyword>
<dbReference type="SMART" id="SM00345">
    <property type="entry name" value="HTH_GNTR"/>
    <property type="match status" value="1"/>
</dbReference>
<dbReference type="SUPFAM" id="SSF46785">
    <property type="entry name" value="Winged helix' DNA-binding domain"/>
    <property type="match status" value="1"/>
</dbReference>
<dbReference type="CDD" id="cd07377">
    <property type="entry name" value="WHTH_GntR"/>
    <property type="match status" value="1"/>
</dbReference>
<proteinExistence type="inferred from homology"/>
<dbReference type="EMBL" id="AP018933">
    <property type="protein sequence ID" value="BBG31263.1"/>
    <property type="molecule type" value="Genomic_DNA"/>
</dbReference>
<evidence type="ECO:0000256" key="5">
    <source>
        <dbReference type="ARBA" id="ARBA00023163"/>
    </source>
</evidence>
<evidence type="ECO:0000256" key="2">
    <source>
        <dbReference type="ARBA" id="ARBA00022898"/>
    </source>
</evidence>
<dbReference type="Gene3D" id="3.40.640.10">
    <property type="entry name" value="Type I PLP-dependent aspartate aminotransferase-like (Major domain)"/>
    <property type="match status" value="1"/>
</dbReference>
<dbReference type="InterPro" id="IPR036390">
    <property type="entry name" value="WH_DNA-bd_sf"/>
</dbReference>
<evidence type="ECO:0000256" key="1">
    <source>
        <dbReference type="ARBA" id="ARBA00005384"/>
    </source>
</evidence>
<evidence type="ECO:0000313" key="8">
    <source>
        <dbReference type="Proteomes" id="UP000267342"/>
    </source>
</evidence>
<dbReference type="Proteomes" id="UP000267342">
    <property type="component" value="Chromosome"/>
</dbReference>
<dbReference type="PROSITE" id="PS50949">
    <property type="entry name" value="HTH_GNTR"/>
    <property type="match status" value="1"/>
</dbReference>
<dbReference type="PANTHER" id="PTHR46577">
    <property type="entry name" value="HTH-TYPE TRANSCRIPTIONAL REGULATORY PROTEIN GABR"/>
    <property type="match status" value="1"/>
</dbReference>
<dbReference type="SUPFAM" id="SSF53383">
    <property type="entry name" value="PLP-dependent transferases"/>
    <property type="match status" value="1"/>
</dbReference>
<dbReference type="OrthoDB" id="9808770at2"/>
<dbReference type="InterPro" id="IPR000524">
    <property type="entry name" value="Tscrpt_reg_HTH_GntR"/>
</dbReference>
<evidence type="ECO:0000256" key="4">
    <source>
        <dbReference type="ARBA" id="ARBA00023125"/>
    </source>
</evidence>
<dbReference type="CDD" id="cd00609">
    <property type="entry name" value="AAT_like"/>
    <property type="match status" value="1"/>
</dbReference>
<dbReference type="RefSeq" id="WP_027705613.1">
    <property type="nucleotide sequence ID" value="NZ_AP018933.1"/>
</dbReference>
<dbReference type="STRING" id="1123510.GCA_000620025_02637"/>
<dbReference type="InterPro" id="IPR015424">
    <property type="entry name" value="PyrdxlP-dep_Trfase"/>
</dbReference>
<dbReference type="InterPro" id="IPR051446">
    <property type="entry name" value="HTH_trans_reg/aminotransferase"/>
</dbReference>
<dbReference type="GO" id="GO:0003677">
    <property type="term" value="F:DNA binding"/>
    <property type="evidence" value="ECO:0007669"/>
    <property type="project" value="UniProtKB-KW"/>
</dbReference>
<evidence type="ECO:0000259" key="6">
    <source>
        <dbReference type="PROSITE" id="PS50949"/>
    </source>
</evidence>
<protein>
    <submittedName>
        <fullName evidence="7">Putative bacterial regulatory protein, GntR</fullName>
    </submittedName>
</protein>
<comment type="similarity">
    <text evidence="1">In the C-terminal section; belongs to the class-I pyridoxal-phosphate-dependent aminotransferase family.</text>
</comment>
<sequence length="487" mass="55938">MMDHYLNIDFTPQRGLQEQLRERLIDAIFSGVFPASERLPSCRQMASQLSISRNTVSLVYEGLLRDGYLVSRPRSGYYLHPDYHSVDGIADLPLHQTPTTAPDWGARVRRPPSSLRMVTKPARWMDYPYPFVYGQPNTQLFPITQWRHIARCLTEAQRVDDWLYDDIDRDVPLLVQQIIQRVLPKRGIVAHPDEILVTLGTQNALSLIAQLLFNADTHIGVENPVFREAANVFALQGSTITTHLVDEEGIQLDARMASCDYLYVTPGHQSPTGIRMSGARRDELLAHARQHDQIIIEDDYDSDIHFDPHPHAALKARDRDQRVIYVSSLSKALTPGMRLGYLVAPAELVEELRALRRLSYRHPPTPIQHQMAHFLAQGYYDRYLHTYRQDSMHRWQRMNDALNRWLPECRRAAGSEHANAFWLELPSSVDINQLAWRAAQMGVLIEPGQAHFWGTPAPDNFLRLGFHSIEKERIEEGIQRLAMAFHL</sequence>
<dbReference type="InterPro" id="IPR004839">
    <property type="entry name" value="Aminotransferase_I/II_large"/>
</dbReference>
<gene>
    <name evidence="7" type="ORF">ZBT109_2533</name>
</gene>
<keyword evidence="5" id="KW-0804">Transcription</keyword>
<dbReference type="KEGG" id="zpl:ZBT109_2533"/>
<dbReference type="PANTHER" id="PTHR46577:SF1">
    <property type="entry name" value="HTH-TYPE TRANSCRIPTIONAL REGULATORY PROTEIN GABR"/>
    <property type="match status" value="1"/>
</dbReference>
<dbReference type="GO" id="GO:0030170">
    <property type="term" value="F:pyridoxal phosphate binding"/>
    <property type="evidence" value="ECO:0007669"/>
    <property type="project" value="InterPro"/>
</dbReference>
<dbReference type="InterPro" id="IPR015421">
    <property type="entry name" value="PyrdxlP-dep_Trfase_major"/>
</dbReference>
<keyword evidence="8" id="KW-1185">Reference proteome</keyword>
<name>A0A348HI11_9GAMM</name>
<reference evidence="7 8" key="1">
    <citation type="submission" date="2018-09" db="EMBL/GenBank/DDBJ databases">
        <title>Zymobacter palmae IAM14233 (=T109) whole genome analysis.</title>
        <authorList>
            <person name="Yanase H."/>
        </authorList>
    </citation>
    <scope>NUCLEOTIDE SEQUENCE [LARGE SCALE GENOMIC DNA]</scope>
    <source>
        <strain evidence="7 8">IAM14233</strain>
    </source>
</reference>
<dbReference type="Pfam" id="PF00155">
    <property type="entry name" value="Aminotran_1_2"/>
    <property type="match status" value="1"/>
</dbReference>
<keyword evidence="3" id="KW-0805">Transcription regulation</keyword>
<evidence type="ECO:0000256" key="3">
    <source>
        <dbReference type="ARBA" id="ARBA00023015"/>
    </source>
</evidence>
<organism evidence="7 8">
    <name type="scientific">Zymobacter palmae</name>
    <dbReference type="NCBI Taxonomy" id="33074"/>
    <lineage>
        <taxon>Bacteria</taxon>
        <taxon>Pseudomonadati</taxon>
        <taxon>Pseudomonadota</taxon>
        <taxon>Gammaproteobacteria</taxon>
        <taxon>Oceanospirillales</taxon>
        <taxon>Halomonadaceae</taxon>
        <taxon>Zymobacter group</taxon>
        <taxon>Zymobacter</taxon>
    </lineage>
</organism>
<dbReference type="Pfam" id="PF00392">
    <property type="entry name" value="GntR"/>
    <property type="match status" value="1"/>
</dbReference>
<evidence type="ECO:0000313" key="7">
    <source>
        <dbReference type="EMBL" id="BBG31263.1"/>
    </source>
</evidence>